<proteinExistence type="predicted"/>
<organism evidence="6 7">
    <name type="scientific">Paraburkholderia acidicola</name>
    <dbReference type="NCBI Taxonomy" id="1912599"/>
    <lineage>
        <taxon>Bacteria</taxon>
        <taxon>Pseudomonadati</taxon>
        <taxon>Pseudomonadota</taxon>
        <taxon>Betaproteobacteria</taxon>
        <taxon>Burkholderiales</taxon>
        <taxon>Burkholderiaceae</taxon>
        <taxon>Paraburkholderia</taxon>
    </lineage>
</organism>
<evidence type="ECO:0000313" key="7">
    <source>
        <dbReference type="Proteomes" id="UP000218022"/>
    </source>
</evidence>
<dbReference type="InterPro" id="IPR009057">
    <property type="entry name" value="Homeodomain-like_sf"/>
</dbReference>
<dbReference type="Proteomes" id="UP000218022">
    <property type="component" value="Unassembled WGS sequence"/>
</dbReference>
<dbReference type="EMBL" id="MTZV01000006">
    <property type="protein sequence ID" value="PCE22620.1"/>
    <property type="molecule type" value="Genomic_DNA"/>
</dbReference>
<dbReference type="GO" id="GO:0003700">
    <property type="term" value="F:DNA-binding transcription factor activity"/>
    <property type="evidence" value="ECO:0007669"/>
    <property type="project" value="TreeGrafter"/>
</dbReference>
<dbReference type="PANTHER" id="PTHR30055:SF234">
    <property type="entry name" value="HTH-TYPE TRANSCRIPTIONAL REGULATOR BETI"/>
    <property type="match status" value="1"/>
</dbReference>
<keyword evidence="1" id="KW-0805">Transcription regulation</keyword>
<dbReference type="InterPro" id="IPR036271">
    <property type="entry name" value="Tet_transcr_reg_TetR-rel_C_sf"/>
</dbReference>
<dbReference type="RefSeq" id="WP_096724502.1">
    <property type="nucleotide sequence ID" value="NZ_MTZV01000006.1"/>
</dbReference>
<evidence type="ECO:0000256" key="2">
    <source>
        <dbReference type="ARBA" id="ARBA00023125"/>
    </source>
</evidence>
<evidence type="ECO:0000256" key="1">
    <source>
        <dbReference type="ARBA" id="ARBA00023015"/>
    </source>
</evidence>
<accession>A0A2A4EQE1</accession>
<reference evidence="6 7" key="1">
    <citation type="submission" date="2017-01" db="EMBL/GenBank/DDBJ databases">
        <title>Whole-Genome Shotgun Sequencing of Two beta-Proteobacterial Species in Search of the Bulgecin Biosynthetic Cluster.</title>
        <authorList>
            <person name="Horsman M.E."/>
            <person name="Marous D.R."/>
            <person name="Li R."/>
            <person name="Oliver R.A."/>
            <person name="Byun B."/>
            <person name="Emrich S.J."/>
            <person name="Boggess B."/>
            <person name="Townsend C.A."/>
            <person name="Mobashery S."/>
        </authorList>
    </citation>
    <scope>NUCLEOTIDE SEQUENCE [LARGE SCALE GENOMIC DNA]</scope>
    <source>
        <strain evidence="6 7">ATCC 31363</strain>
    </source>
</reference>
<evidence type="ECO:0000313" key="6">
    <source>
        <dbReference type="EMBL" id="PCE22620.1"/>
    </source>
</evidence>
<dbReference type="InterPro" id="IPR050109">
    <property type="entry name" value="HTH-type_TetR-like_transc_reg"/>
</dbReference>
<evidence type="ECO:0000256" key="4">
    <source>
        <dbReference type="PROSITE-ProRule" id="PRU00335"/>
    </source>
</evidence>
<keyword evidence="3" id="KW-0804">Transcription</keyword>
<dbReference type="PROSITE" id="PS50977">
    <property type="entry name" value="HTH_TETR_2"/>
    <property type="match status" value="1"/>
</dbReference>
<dbReference type="PANTHER" id="PTHR30055">
    <property type="entry name" value="HTH-TYPE TRANSCRIPTIONAL REGULATOR RUTR"/>
    <property type="match status" value="1"/>
</dbReference>
<dbReference type="SUPFAM" id="SSF48498">
    <property type="entry name" value="Tetracyclin repressor-like, C-terminal domain"/>
    <property type="match status" value="1"/>
</dbReference>
<feature type="domain" description="HTH tetR-type" evidence="5">
    <location>
        <begin position="1"/>
        <end position="61"/>
    </location>
</feature>
<gene>
    <name evidence="6" type="ORF">BWP39_23355</name>
</gene>
<dbReference type="OrthoDB" id="116240at2"/>
<comment type="caution">
    <text evidence="6">The sequence shown here is derived from an EMBL/GenBank/DDBJ whole genome shotgun (WGS) entry which is preliminary data.</text>
</comment>
<dbReference type="GO" id="GO:0000976">
    <property type="term" value="F:transcription cis-regulatory region binding"/>
    <property type="evidence" value="ECO:0007669"/>
    <property type="project" value="TreeGrafter"/>
</dbReference>
<dbReference type="InterPro" id="IPR001647">
    <property type="entry name" value="HTH_TetR"/>
</dbReference>
<sequence length="184" mass="20789">MQRKDELCDKALEYFLEHGLADLSLRPLAAEIGSSSRLLIYHFESKEGLITTVMDEARLRIQQSLAALMSESDQTDGLTTVWQWATHPQNSPYLRLFFEVQMLALQNPTDYARHAERSSSSWLDLIESALPPSADRRAKATLCGAVIDGLILEYLSSGDLDRTTEALDIFRRMLKASKPDKRKS</sequence>
<dbReference type="SUPFAM" id="SSF46689">
    <property type="entry name" value="Homeodomain-like"/>
    <property type="match status" value="1"/>
</dbReference>
<keyword evidence="2 4" id="KW-0238">DNA-binding</keyword>
<dbReference type="Pfam" id="PF00440">
    <property type="entry name" value="TetR_N"/>
    <property type="match status" value="1"/>
</dbReference>
<feature type="DNA-binding region" description="H-T-H motif" evidence="4">
    <location>
        <begin position="24"/>
        <end position="43"/>
    </location>
</feature>
<dbReference type="AlphaFoldDB" id="A0A2A4EQE1"/>
<evidence type="ECO:0000259" key="5">
    <source>
        <dbReference type="PROSITE" id="PS50977"/>
    </source>
</evidence>
<evidence type="ECO:0000256" key="3">
    <source>
        <dbReference type="ARBA" id="ARBA00023163"/>
    </source>
</evidence>
<protein>
    <recommendedName>
        <fullName evidence="5">HTH tetR-type domain-containing protein</fullName>
    </recommendedName>
</protein>
<dbReference type="PRINTS" id="PR00455">
    <property type="entry name" value="HTHTETR"/>
</dbReference>
<name>A0A2A4EQE1_9BURK</name>
<dbReference type="Gene3D" id="1.10.357.10">
    <property type="entry name" value="Tetracycline Repressor, domain 2"/>
    <property type="match status" value="1"/>
</dbReference>